<evidence type="ECO:0000313" key="1">
    <source>
        <dbReference type="EMBL" id="CAI3944113.1"/>
    </source>
</evidence>
<gene>
    <name evidence="1" type="ORF">R83534S58_LOCUS1311</name>
</gene>
<proteinExistence type="predicted"/>
<evidence type="ECO:0008006" key="3">
    <source>
        <dbReference type="Google" id="ProtNLM"/>
    </source>
</evidence>
<evidence type="ECO:0000313" key="2">
    <source>
        <dbReference type="Proteomes" id="UP001154272"/>
    </source>
</evidence>
<accession>A0ABM9HPV7</accession>
<sequence>MVKIRAKKDLVDELRSVGIPARPINVIIIGTDGDRGICVVEELVYTYVIWISPSYNLQVIRSHDALNQGKYLTTHHFYEVY</sequence>
<dbReference type="EMBL" id="CAMXCH010000002">
    <property type="protein sequence ID" value="CAI3944113.1"/>
    <property type="molecule type" value="Genomic_DNA"/>
</dbReference>
<name>A0ABM9HPV7_9PROT</name>
<protein>
    <recommendedName>
        <fullName evidence="3">KilA-N domain-containing protein</fullName>
    </recommendedName>
</protein>
<keyword evidence="2" id="KW-1185">Reference proteome</keyword>
<dbReference type="Proteomes" id="UP001154272">
    <property type="component" value="Unassembled WGS sequence"/>
</dbReference>
<reference evidence="1" key="1">
    <citation type="submission" date="2022-10" db="EMBL/GenBank/DDBJ databases">
        <authorList>
            <person name="Botero Cardona J."/>
        </authorList>
    </citation>
    <scope>NUCLEOTIDE SEQUENCE</scope>
    <source>
        <strain evidence="1">R-83534</strain>
    </source>
</reference>
<comment type="caution">
    <text evidence="1">The sequence shown here is derived from an EMBL/GenBank/DDBJ whole genome shotgun (WGS) entry which is preliminary data.</text>
</comment>
<organism evidence="1 2">
    <name type="scientific">Commensalibacter papalotli</name>
    <name type="common">ex Botero et al. 2024</name>
    <dbReference type="NCBI Taxonomy" id="2972766"/>
    <lineage>
        <taxon>Bacteria</taxon>
        <taxon>Pseudomonadati</taxon>
        <taxon>Pseudomonadota</taxon>
        <taxon>Alphaproteobacteria</taxon>
        <taxon>Acetobacterales</taxon>
        <taxon>Acetobacteraceae</taxon>
    </lineage>
</organism>